<organism evidence="2 3">
    <name type="scientific">Lysobacter antibioticus</name>
    <dbReference type="NCBI Taxonomy" id="84531"/>
    <lineage>
        <taxon>Bacteria</taxon>
        <taxon>Pseudomonadati</taxon>
        <taxon>Pseudomonadota</taxon>
        <taxon>Gammaproteobacteria</taxon>
        <taxon>Lysobacterales</taxon>
        <taxon>Lysobacteraceae</taxon>
        <taxon>Lysobacter</taxon>
    </lineage>
</organism>
<feature type="transmembrane region" description="Helical" evidence="1">
    <location>
        <begin position="39"/>
        <end position="60"/>
    </location>
</feature>
<keyword evidence="1" id="KW-0472">Membrane</keyword>
<feature type="transmembrane region" description="Helical" evidence="1">
    <location>
        <begin position="5"/>
        <end position="27"/>
    </location>
</feature>
<accession>A0A0S2FGU5</accession>
<protein>
    <recommendedName>
        <fullName evidence="4">Transmembrane protein</fullName>
    </recommendedName>
</protein>
<keyword evidence="3" id="KW-1185">Reference proteome</keyword>
<evidence type="ECO:0000313" key="3">
    <source>
        <dbReference type="Proteomes" id="UP000060787"/>
    </source>
</evidence>
<reference evidence="2 3" key="1">
    <citation type="journal article" date="2015" name="BMC Genomics">
        <title>Comparative genomics and metabolic profiling of the genus Lysobacter.</title>
        <authorList>
            <person name="de Bruijn I."/>
            <person name="Cheng X."/>
            <person name="de Jager V."/>
            <person name="Exposito R.G."/>
            <person name="Watrous J."/>
            <person name="Patel N."/>
            <person name="Postma J."/>
            <person name="Dorrestein P.C."/>
            <person name="Kobayashi D."/>
            <person name="Raaijmakers J.M."/>
        </authorList>
    </citation>
    <scope>NUCLEOTIDE SEQUENCE [LARGE SCALE GENOMIC DNA]</scope>
    <source>
        <strain evidence="2 3">76</strain>
    </source>
</reference>
<proteinExistence type="predicted"/>
<keyword evidence="1" id="KW-0812">Transmembrane</keyword>
<keyword evidence="1" id="KW-1133">Transmembrane helix</keyword>
<dbReference type="Proteomes" id="UP000060787">
    <property type="component" value="Chromosome"/>
</dbReference>
<gene>
    <name evidence="2" type="ORF">LA76x_4638</name>
</gene>
<dbReference type="RefSeq" id="WP_057919378.1">
    <property type="nucleotide sequence ID" value="NZ_CP011129.1"/>
</dbReference>
<evidence type="ECO:0000256" key="1">
    <source>
        <dbReference type="SAM" id="Phobius"/>
    </source>
</evidence>
<evidence type="ECO:0008006" key="4">
    <source>
        <dbReference type="Google" id="ProtNLM"/>
    </source>
</evidence>
<sequence length="137" mass="14571">MDKRILLGCLSAAGVLLFFGIFIKFLGLDARQAIETGAGAIPLLDVFGALIAMGVGGAIARHAHFRWIALLLMVAMWVLTLSMIVSMALPDSPLPMRSLAGALRYNALAIVLTVVAAFVGAILGERIAQRRSRPATR</sequence>
<name>A0A0S2FGU5_LYSAN</name>
<feature type="transmembrane region" description="Helical" evidence="1">
    <location>
        <begin position="102"/>
        <end position="123"/>
    </location>
</feature>
<dbReference type="PATRIC" id="fig|84531.8.peg.4630"/>
<dbReference type="AlphaFoldDB" id="A0A0S2FGU5"/>
<feature type="transmembrane region" description="Helical" evidence="1">
    <location>
        <begin position="67"/>
        <end position="90"/>
    </location>
</feature>
<evidence type="ECO:0000313" key="2">
    <source>
        <dbReference type="EMBL" id="ALN82741.1"/>
    </source>
</evidence>
<dbReference type="EMBL" id="CP011129">
    <property type="protein sequence ID" value="ALN82741.1"/>
    <property type="molecule type" value="Genomic_DNA"/>
</dbReference>
<dbReference type="KEGG" id="lab:LA76x_4638"/>